<evidence type="ECO:0000256" key="1">
    <source>
        <dbReference type="SAM" id="MobiDB-lite"/>
    </source>
</evidence>
<dbReference type="OrthoDB" id="5582162at2759"/>
<dbReference type="InterPro" id="IPR022057">
    <property type="entry name" value="Chs7"/>
</dbReference>
<dbReference type="AlphaFoldDB" id="A0A180GM30"/>
<feature type="transmembrane region" description="Helical" evidence="2">
    <location>
        <begin position="224"/>
        <end position="248"/>
    </location>
</feature>
<feature type="transmembrane region" description="Helical" evidence="2">
    <location>
        <begin position="183"/>
        <end position="204"/>
    </location>
</feature>
<evidence type="ECO:0000313" key="3">
    <source>
        <dbReference type="EMBL" id="OAV93836.1"/>
    </source>
</evidence>
<dbReference type="GO" id="GO:0005789">
    <property type="term" value="C:endoplasmic reticulum membrane"/>
    <property type="evidence" value="ECO:0007669"/>
    <property type="project" value="TreeGrafter"/>
</dbReference>
<dbReference type="GO" id="GO:0006457">
    <property type="term" value="P:protein folding"/>
    <property type="evidence" value="ECO:0007669"/>
    <property type="project" value="TreeGrafter"/>
</dbReference>
<sequence>MVAFKYGEWDYICRVSPQPICSLFFRQLLVHPDRGEQAAPDAYLQLPAADPTAREAALRELGLGIRAPCAIPRMESVGGKPDALGNAANIVACCLSLFVVAGFIRKAFRRKAAVARVEILILLGLYGLLKFFEIFATGAFLEQGARAVVWLTALHLALVVCFFGALVWLGFLGLQLVEDGTPLSLGPLAASLAFLFIGSIYIFLDTGFGVTHYFSSQPASHLYSPWTFSLVILWPLIALTIYGGLTVLVAVRILGELKPVIVVLCSLMTLGLGEIFRWVLTQPICHSSDATVDGSFVASLLELGALGLVVYNWTCLTEAEWEEYNDLGFAFPPAHPLPMAQHPSRPPSLNTAPPQDPSYPPNHAYNPDPYRPQSHFQQNPHHVLEPSGDQQGPLVTNAFASQPASHLAYDPKT</sequence>
<keyword evidence="2" id="KW-0472">Membrane</keyword>
<feature type="compositionally biased region" description="Polar residues" evidence="1">
    <location>
        <begin position="388"/>
        <end position="404"/>
    </location>
</feature>
<keyword evidence="2" id="KW-0812">Transmembrane</keyword>
<reference evidence="3" key="1">
    <citation type="submission" date="2009-11" db="EMBL/GenBank/DDBJ databases">
        <authorList>
            <consortium name="The Broad Institute Genome Sequencing Platform"/>
            <person name="Ward D."/>
            <person name="Feldgarden M."/>
            <person name="Earl A."/>
            <person name="Young S.K."/>
            <person name="Zeng Q."/>
            <person name="Koehrsen M."/>
            <person name="Alvarado L."/>
            <person name="Berlin A."/>
            <person name="Bochicchio J."/>
            <person name="Borenstein D."/>
            <person name="Chapman S.B."/>
            <person name="Chen Z."/>
            <person name="Engels R."/>
            <person name="Freedman E."/>
            <person name="Gellesch M."/>
            <person name="Goldberg J."/>
            <person name="Griggs A."/>
            <person name="Gujja S."/>
            <person name="Heilman E."/>
            <person name="Heiman D."/>
            <person name="Hepburn T."/>
            <person name="Howarth C."/>
            <person name="Jen D."/>
            <person name="Larson L."/>
            <person name="Lewis B."/>
            <person name="Mehta T."/>
            <person name="Park D."/>
            <person name="Pearson M."/>
            <person name="Roberts A."/>
            <person name="Saif S."/>
            <person name="Shea T."/>
            <person name="Shenoy N."/>
            <person name="Sisk P."/>
            <person name="Stolte C."/>
            <person name="Sykes S."/>
            <person name="Thomson T."/>
            <person name="Walk T."/>
            <person name="White J."/>
            <person name="Yandava C."/>
            <person name="Izard J."/>
            <person name="Baranova O.V."/>
            <person name="Blanton J.M."/>
            <person name="Tanner A.C."/>
            <person name="Dewhirst F.E."/>
            <person name="Haas B."/>
            <person name="Nusbaum C."/>
            <person name="Birren B."/>
        </authorList>
    </citation>
    <scope>NUCLEOTIDE SEQUENCE [LARGE SCALE GENOMIC DNA]</scope>
    <source>
        <strain evidence="3">1-1 BBBD Race 1</strain>
    </source>
</reference>
<name>A0A180GM30_PUCT1</name>
<reference evidence="4" key="4">
    <citation type="submission" date="2025-05" db="UniProtKB">
        <authorList>
            <consortium name="EnsemblFungi"/>
        </authorList>
    </citation>
    <scope>IDENTIFICATION</scope>
    <source>
        <strain evidence="4">isolate 1-1 / race 1 (BBBD)</strain>
    </source>
</reference>
<feature type="transmembrane region" description="Helical" evidence="2">
    <location>
        <begin position="87"/>
        <end position="108"/>
    </location>
</feature>
<reference evidence="4 5" key="3">
    <citation type="journal article" date="2017" name="G3 (Bethesda)">
        <title>Comparative analysis highlights variable genome content of wheat rusts and divergence of the mating loci.</title>
        <authorList>
            <person name="Cuomo C.A."/>
            <person name="Bakkeren G."/>
            <person name="Khalil H.B."/>
            <person name="Panwar V."/>
            <person name="Joly D."/>
            <person name="Linning R."/>
            <person name="Sakthikumar S."/>
            <person name="Song X."/>
            <person name="Adiconis X."/>
            <person name="Fan L."/>
            <person name="Goldberg J.M."/>
            <person name="Levin J.Z."/>
            <person name="Young S."/>
            <person name="Zeng Q."/>
            <person name="Anikster Y."/>
            <person name="Bruce M."/>
            <person name="Wang M."/>
            <person name="Yin C."/>
            <person name="McCallum B."/>
            <person name="Szabo L.J."/>
            <person name="Hulbert S."/>
            <person name="Chen X."/>
            <person name="Fellers J.P."/>
        </authorList>
    </citation>
    <scope>NUCLEOTIDE SEQUENCE</scope>
    <source>
        <strain evidence="4">isolate 1-1 / race 1 (BBBD)</strain>
        <strain evidence="5">Isolate 1-1 / race 1 (BBBD)</strain>
    </source>
</reference>
<organism evidence="3">
    <name type="scientific">Puccinia triticina (isolate 1-1 / race 1 (BBBD))</name>
    <name type="common">Brown leaf rust fungus</name>
    <dbReference type="NCBI Taxonomy" id="630390"/>
    <lineage>
        <taxon>Eukaryota</taxon>
        <taxon>Fungi</taxon>
        <taxon>Dikarya</taxon>
        <taxon>Basidiomycota</taxon>
        <taxon>Pucciniomycotina</taxon>
        <taxon>Pucciniomycetes</taxon>
        <taxon>Pucciniales</taxon>
        <taxon>Pucciniaceae</taxon>
        <taxon>Puccinia</taxon>
    </lineage>
</organism>
<dbReference type="EMBL" id="ADAS02000046">
    <property type="protein sequence ID" value="OAV93836.1"/>
    <property type="molecule type" value="Genomic_DNA"/>
</dbReference>
<feature type="transmembrane region" description="Helical" evidence="2">
    <location>
        <begin position="260"/>
        <end position="280"/>
    </location>
</feature>
<accession>A0A180GM30</accession>
<proteinExistence type="predicted"/>
<feature type="transmembrane region" description="Helical" evidence="2">
    <location>
        <begin position="147"/>
        <end position="171"/>
    </location>
</feature>
<dbReference type="PANTHER" id="PTHR35329">
    <property type="entry name" value="CHITIN SYNTHASE EXPORT CHAPERONE"/>
    <property type="match status" value="1"/>
</dbReference>
<dbReference type="GO" id="GO:0051082">
    <property type="term" value="F:unfolded protein binding"/>
    <property type="evidence" value="ECO:0007669"/>
    <property type="project" value="TreeGrafter"/>
</dbReference>
<evidence type="ECO:0000256" key="2">
    <source>
        <dbReference type="SAM" id="Phobius"/>
    </source>
</evidence>
<evidence type="ECO:0000313" key="5">
    <source>
        <dbReference type="Proteomes" id="UP000005240"/>
    </source>
</evidence>
<keyword evidence="2" id="KW-1133">Transmembrane helix</keyword>
<dbReference type="EnsemblFungi" id="PTTG_01653-t43_1">
    <property type="protein sequence ID" value="PTTG_01653-t43_1-p1"/>
    <property type="gene ID" value="PTTG_01653"/>
</dbReference>
<dbReference type="Proteomes" id="UP000005240">
    <property type="component" value="Unassembled WGS sequence"/>
</dbReference>
<reference evidence="3" key="2">
    <citation type="submission" date="2016-05" db="EMBL/GenBank/DDBJ databases">
        <title>Comparative analysis highlights variable genome content of wheat rusts and divergence of the mating loci.</title>
        <authorList>
            <person name="Cuomo C.A."/>
            <person name="Bakkeren G."/>
            <person name="Szabo L."/>
            <person name="Khalil H."/>
            <person name="Joly D."/>
            <person name="Goldberg J."/>
            <person name="Young S."/>
            <person name="Zeng Q."/>
            <person name="Fellers J."/>
        </authorList>
    </citation>
    <scope>NUCLEOTIDE SEQUENCE [LARGE SCALE GENOMIC DNA]</scope>
    <source>
        <strain evidence="3">1-1 BBBD Race 1</strain>
    </source>
</reference>
<keyword evidence="5" id="KW-1185">Reference proteome</keyword>
<gene>
    <name evidence="3" type="ORF">PTTG_01653</name>
</gene>
<dbReference type="PANTHER" id="PTHR35329:SF1">
    <property type="entry name" value="CHITIN SYNTHASE EXPORT CHAPERONE"/>
    <property type="match status" value="1"/>
</dbReference>
<dbReference type="Pfam" id="PF12271">
    <property type="entry name" value="Chs7"/>
    <property type="match status" value="1"/>
</dbReference>
<feature type="transmembrane region" description="Helical" evidence="2">
    <location>
        <begin position="120"/>
        <end position="141"/>
    </location>
</feature>
<evidence type="ECO:0000313" key="4">
    <source>
        <dbReference type="EnsemblFungi" id="PTTG_01653-t43_1-p1"/>
    </source>
</evidence>
<protein>
    <submittedName>
        <fullName evidence="4">Chitin synthase export chaperone</fullName>
    </submittedName>
</protein>
<dbReference type="VEuPathDB" id="FungiDB:PTTG_01653"/>
<feature type="region of interest" description="Disordered" evidence="1">
    <location>
        <begin position="340"/>
        <end position="413"/>
    </location>
</feature>